<evidence type="ECO:0000259" key="1">
    <source>
        <dbReference type="PROSITE" id="PS50943"/>
    </source>
</evidence>
<dbReference type="InterPro" id="IPR043917">
    <property type="entry name" value="DUF5753"/>
</dbReference>
<comment type="caution">
    <text evidence="2">The sequence shown here is derived from an EMBL/GenBank/DDBJ whole genome shotgun (WGS) entry which is preliminary data.</text>
</comment>
<gene>
    <name evidence="2" type="ORF">E1298_20575</name>
</gene>
<protein>
    <submittedName>
        <fullName evidence="2">XRE family transcriptional regulator</fullName>
    </submittedName>
</protein>
<name>A0A4R5BJJ7_9ACTN</name>
<dbReference type="EMBL" id="SMKU01000107">
    <property type="protein sequence ID" value="TDD83942.1"/>
    <property type="molecule type" value="Genomic_DNA"/>
</dbReference>
<dbReference type="OrthoDB" id="3466567at2"/>
<evidence type="ECO:0000313" key="3">
    <source>
        <dbReference type="Proteomes" id="UP000294513"/>
    </source>
</evidence>
<feature type="domain" description="HTH cro/C1-type" evidence="1">
    <location>
        <begin position="20"/>
        <end position="72"/>
    </location>
</feature>
<dbReference type="SUPFAM" id="SSF47413">
    <property type="entry name" value="lambda repressor-like DNA-binding domains"/>
    <property type="match status" value="1"/>
</dbReference>
<proteinExistence type="predicted"/>
<dbReference type="Proteomes" id="UP000294513">
    <property type="component" value="Unassembled WGS sequence"/>
</dbReference>
<dbReference type="GO" id="GO:0003677">
    <property type="term" value="F:DNA binding"/>
    <property type="evidence" value="ECO:0007669"/>
    <property type="project" value="InterPro"/>
</dbReference>
<reference evidence="2 3" key="1">
    <citation type="submission" date="2019-03" db="EMBL/GenBank/DDBJ databases">
        <title>Draft genome sequences of novel Actinobacteria.</title>
        <authorList>
            <person name="Sahin N."/>
            <person name="Ay H."/>
            <person name="Saygin H."/>
        </authorList>
    </citation>
    <scope>NUCLEOTIDE SEQUENCE [LARGE SCALE GENOMIC DNA]</scope>
    <source>
        <strain evidence="2 3">H3C3</strain>
    </source>
</reference>
<keyword evidence="3" id="KW-1185">Reference proteome</keyword>
<evidence type="ECO:0000313" key="2">
    <source>
        <dbReference type="EMBL" id="TDD83942.1"/>
    </source>
</evidence>
<sequence length="272" mass="30874">MPAVSEPYEAPAIVTFARELQFWRTNAGLNKKQLADALGFTDSYVGQVELCKNIPSEEFAEALDTYFKTNGLFGRLRERILETRQYSVIPPGFPEYLKCEHRAESLKNFNPTLVNGILQTEDYARAILGTNQSPDVAEELVQERMKRKEVLDRAHGYFVMDEAALNRIVGSPEIMLGQFRFFLDLMERPRIQLEVVPSTTGFYPGLGGEFYILGFEDGSSVVYTESSGEGLLIQDPVRIARHVLRYDSLRGRALPVDQSRTLIRRAIERLEA</sequence>
<dbReference type="Pfam" id="PF13560">
    <property type="entry name" value="HTH_31"/>
    <property type="match status" value="1"/>
</dbReference>
<dbReference type="PROSITE" id="PS50943">
    <property type="entry name" value="HTH_CROC1"/>
    <property type="match status" value="1"/>
</dbReference>
<organism evidence="2 3">
    <name type="scientific">Actinomadura rubrisoli</name>
    <dbReference type="NCBI Taxonomy" id="2530368"/>
    <lineage>
        <taxon>Bacteria</taxon>
        <taxon>Bacillati</taxon>
        <taxon>Actinomycetota</taxon>
        <taxon>Actinomycetes</taxon>
        <taxon>Streptosporangiales</taxon>
        <taxon>Thermomonosporaceae</taxon>
        <taxon>Actinomadura</taxon>
    </lineage>
</organism>
<dbReference type="AlphaFoldDB" id="A0A4R5BJJ7"/>
<dbReference type="InterPro" id="IPR001387">
    <property type="entry name" value="Cro/C1-type_HTH"/>
</dbReference>
<accession>A0A4R5BJJ7</accession>
<dbReference type="Pfam" id="PF19054">
    <property type="entry name" value="DUF5753"/>
    <property type="match status" value="1"/>
</dbReference>
<dbReference type="Gene3D" id="1.10.260.40">
    <property type="entry name" value="lambda repressor-like DNA-binding domains"/>
    <property type="match status" value="1"/>
</dbReference>
<dbReference type="InterPro" id="IPR010982">
    <property type="entry name" value="Lambda_DNA-bd_dom_sf"/>
</dbReference>